<evidence type="ECO:0000313" key="2">
    <source>
        <dbReference type="Proteomes" id="UP000324222"/>
    </source>
</evidence>
<comment type="caution">
    <text evidence="1">The sequence shown here is derived from an EMBL/GenBank/DDBJ whole genome shotgun (WGS) entry which is preliminary data.</text>
</comment>
<organism evidence="1 2">
    <name type="scientific">Portunus trituberculatus</name>
    <name type="common">Swimming crab</name>
    <name type="synonym">Neptunus trituberculatus</name>
    <dbReference type="NCBI Taxonomy" id="210409"/>
    <lineage>
        <taxon>Eukaryota</taxon>
        <taxon>Metazoa</taxon>
        <taxon>Ecdysozoa</taxon>
        <taxon>Arthropoda</taxon>
        <taxon>Crustacea</taxon>
        <taxon>Multicrustacea</taxon>
        <taxon>Malacostraca</taxon>
        <taxon>Eumalacostraca</taxon>
        <taxon>Eucarida</taxon>
        <taxon>Decapoda</taxon>
        <taxon>Pleocyemata</taxon>
        <taxon>Brachyura</taxon>
        <taxon>Eubrachyura</taxon>
        <taxon>Portunoidea</taxon>
        <taxon>Portunidae</taxon>
        <taxon>Portuninae</taxon>
        <taxon>Portunus</taxon>
    </lineage>
</organism>
<reference evidence="1 2" key="1">
    <citation type="submission" date="2019-05" db="EMBL/GenBank/DDBJ databases">
        <title>Another draft genome of Portunus trituberculatus and its Hox gene families provides insights of decapod evolution.</title>
        <authorList>
            <person name="Jeong J.-H."/>
            <person name="Song I."/>
            <person name="Kim S."/>
            <person name="Choi T."/>
            <person name="Kim D."/>
            <person name="Ryu S."/>
            <person name="Kim W."/>
        </authorList>
    </citation>
    <scope>NUCLEOTIDE SEQUENCE [LARGE SCALE GENOMIC DNA]</scope>
    <source>
        <tissue evidence="1">Muscle</tissue>
    </source>
</reference>
<sequence length="53" mass="6137">MRRNQFKIAHVKIQLEICRCFMSVRGIALWNSLPDDLVAIQALPSFKVNLSKH</sequence>
<name>A0A5B7GHT0_PORTR</name>
<gene>
    <name evidence="1" type="ORF">E2C01_051103</name>
</gene>
<accession>A0A5B7GHT0</accession>
<evidence type="ECO:0000313" key="1">
    <source>
        <dbReference type="EMBL" id="MPC57129.1"/>
    </source>
</evidence>
<proteinExistence type="predicted"/>
<dbReference type="Proteomes" id="UP000324222">
    <property type="component" value="Unassembled WGS sequence"/>
</dbReference>
<dbReference type="AlphaFoldDB" id="A0A5B7GHT0"/>
<protein>
    <submittedName>
        <fullName evidence="1">Uncharacterized protein</fullName>
    </submittedName>
</protein>
<dbReference type="EMBL" id="VSRR010014528">
    <property type="protein sequence ID" value="MPC57129.1"/>
    <property type="molecule type" value="Genomic_DNA"/>
</dbReference>
<keyword evidence="2" id="KW-1185">Reference proteome</keyword>